<dbReference type="eggNOG" id="COG4319">
    <property type="taxonomic scope" value="Bacteria"/>
</dbReference>
<dbReference type="Pfam" id="PF14534">
    <property type="entry name" value="DUF4440"/>
    <property type="match status" value="1"/>
</dbReference>
<name>H5X8J3_9PSEU</name>
<evidence type="ECO:0000313" key="3">
    <source>
        <dbReference type="Proteomes" id="UP000004926"/>
    </source>
</evidence>
<keyword evidence="3" id="KW-1185">Reference proteome</keyword>
<dbReference type="HOGENOM" id="CLU_129336_1_0_11"/>
<evidence type="ECO:0000313" key="2">
    <source>
        <dbReference type="EMBL" id="EHR50289.1"/>
    </source>
</evidence>
<gene>
    <name evidence="2" type="ORF">SacmaDRAFT_2033</name>
</gene>
<dbReference type="STRING" id="882083.SacmaDRAFT_2033"/>
<dbReference type="InterPro" id="IPR032710">
    <property type="entry name" value="NTF2-like_dom_sf"/>
</dbReference>
<accession>H5X8J3</accession>
<protein>
    <recommendedName>
        <fullName evidence="1">DUF4440 domain-containing protein</fullName>
    </recommendedName>
</protein>
<dbReference type="Gene3D" id="3.10.450.50">
    <property type="match status" value="1"/>
</dbReference>
<reference evidence="2 3" key="1">
    <citation type="journal article" date="2012" name="Stand. Genomic Sci.">
        <title>Genome sequence of the ocean sediment bacterium Saccharomonospora marina type strain (XMU15(T)).</title>
        <authorList>
            <person name="Klenk H.P."/>
            <person name="Lu M."/>
            <person name="Lucas S."/>
            <person name="Lapidus A."/>
            <person name="Copeland A."/>
            <person name="Pitluck S."/>
            <person name="Goodwin L.A."/>
            <person name="Han C."/>
            <person name="Tapia R."/>
            <person name="Brambilla E.M."/>
            <person name="Potter G."/>
            <person name="Land M."/>
            <person name="Ivanova N."/>
            <person name="Rohde M."/>
            <person name="Goker M."/>
            <person name="Detter J.C."/>
            <person name="Li W.J."/>
            <person name="Kyrpides N.C."/>
            <person name="Woyke T."/>
        </authorList>
    </citation>
    <scope>NUCLEOTIDE SEQUENCE [LARGE SCALE GENOMIC DNA]</scope>
    <source>
        <strain evidence="2 3">XMU15</strain>
    </source>
</reference>
<dbReference type="InterPro" id="IPR027843">
    <property type="entry name" value="DUF4440"/>
</dbReference>
<dbReference type="SUPFAM" id="SSF54427">
    <property type="entry name" value="NTF2-like"/>
    <property type="match status" value="1"/>
</dbReference>
<dbReference type="Proteomes" id="UP000004926">
    <property type="component" value="Chromosome"/>
</dbReference>
<dbReference type="AlphaFoldDB" id="H5X8J3"/>
<evidence type="ECO:0000259" key="1">
    <source>
        <dbReference type="Pfam" id="PF14534"/>
    </source>
</evidence>
<dbReference type="EMBL" id="CM001439">
    <property type="protein sequence ID" value="EHR50289.1"/>
    <property type="molecule type" value="Genomic_DNA"/>
</dbReference>
<dbReference type="OrthoDB" id="582247at2"/>
<dbReference type="InterPro" id="IPR011944">
    <property type="entry name" value="Steroid_delta5-4_isomerase"/>
</dbReference>
<organism evidence="2 3">
    <name type="scientific">Saccharomonospora marina XMU15</name>
    <dbReference type="NCBI Taxonomy" id="882083"/>
    <lineage>
        <taxon>Bacteria</taxon>
        <taxon>Bacillati</taxon>
        <taxon>Actinomycetota</taxon>
        <taxon>Actinomycetes</taxon>
        <taxon>Pseudonocardiales</taxon>
        <taxon>Pseudonocardiaceae</taxon>
        <taxon>Saccharomonospora</taxon>
    </lineage>
</organism>
<dbReference type="RefSeq" id="WP_009153674.1">
    <property type="nucleotide sequence ID" value="NZ_CM001439.1"/>
</dbReference>
<feature type="domain" description="DUF4440" evidence="1">
    <location>
        <begin position="17"/>
        <end position="131"/>
    </location>
</feature>
<dbReference type="NCBIfam" id="TIGR02246">
    <property type="entry name" value="SgcJ/EcaC family oxidoreductase"/>
    <property type="match status" value="1"/>
</dbReference>
<sequence>MGDQEQVSTDQRDERGVRQALSRIADAWAAGDADGYARQFSQDADYTAFDGTRMAGRQAIADGHRALFRGIMKGSRMTMEQPSIRFVTDDVAVVCALGGIVMRWQGDRTRPSAKRRSSVTFVFLREGDDWLATAFQNTRYRPFANTLPGKLATLSSRDG</sequence>
<proteinExistence type="predicted"/>